<proteinExistence type="predicted"/>
<feature type="domain" description="PDZ" evidence="1">
    <location>
        <begin position="183"/>
        <end position="259"/>
    </location>
</feature>
<dbReference type="InterPro" id="IPR025926">
    <property type="entry name" value="PDZ-like_dom"/>
</dbReference>
<dbReference type="SMART" id="SM00228">
    <property type="entry name" value="PDZ"/>
    <property type="match status" value="2"/>
</dbReference>
<dbReference type="EMBL" id="JACGCM010002537">
    <property type="protein sequence ID" value="KAF6138933.1"/>
    <property type="molecule type" value="Genomic_DNA"/>
</dbReference>
<dbReference type="InterPro" id="IPR036034">
    <property type="entry name" value="PDZ_sf"/>
</dbReference>
<evidence type="ECO:0000313" key="3">
    <source>
        <dbReference type="Proteomes" id="UP000541444"/>
    </source>
</evidence>
<accession>A0A7J7L8L0</accession>
<comment type="caution">
    <text evidence="2">The sequence shown here is derived from an EMBL/GenBank/DDBJ whole genome shotgun (WGS) entry which is preliminary data.</text>
</comment>
<dbReference type="PANTHER" id="PTHR46366:SF1">
    <property type="entry name" value="PDZ DOMAIN-CONTAINING PROTEIN C1685.05"/>
    <property type="match status" value="1"/>
</dbReference>
<dbReference type="InterPro" id="IPR001478">
    <property type="entry name" value="PDZ"/>
</dbReference>
<organism evidence="2 3">
    <name type="scientific">Kingdonia uniflora</name>
    <dbReference type="NCBI Taxonomy" id="39325"/>
    <lineage>
        <taxon>Eukaryota</taxon>
        <taxon>Viridiplantae</taxon>
        <taxon>Streptophyta</taxon>
        <taxon>Embryophyta</taxon>
        <taxon>Tracheophyta</taxon>
        <taxon>Spermatophyta</taxon>
        <taxon>Magnoliopsida</taxon>
        <taxon>Ranunculales</taxon>
        <taxon>Circaeasteraceae</taxon>
        <taxon>Kingdonia</taxon>
    </lineage>
</organism>
<evidence type="ECO:0000313" key="2">
    <source>
        <dbReference type="EMBL" id="KAF6138933.1"/>
    </source>
</evidence>
<dbReference type="Gene3D" id="2.30.42.10">
    <property type="match status" value="2"/>
</dbReference>
<reference evidence="2 3" key="1">
    <citation type="journal article" date="2020" name="IScience">
        <title>Genome Sequencing of the Endangered Kingdonia uniflora (Circaeasteraceae, Ranunculales) Reveals Potential Mechanisms of Evolutionary Specialization.</title>
        <authorList>
            <person name="Sun Y."/>
            <person name="Deng T."/>
            <person name="Zhang A."/>
            <person name="Moore M.J."/>
            <person name="Landis J.B."/>
            <person name="Lin N."/>
            <person name="Zhang H."/>
            <person name="Zhang X."/>
            <person name="Huang J."/>
            <person name="Zhang X."/>
            <person name="Sun H."/>
            <person name="Wang H."/>
        </authorList>
    </citation>
    <scope>NUCLEOTIDE SEQUENCE [LARGE SCALE GENOMIC DNA]</scope>
    <source>
        <strain evidence="2">TB1705</strain>
        <tissue evidence="2">Leaf</tissue>
    </source>
</reference>
<protein>
    <recommendedName>
        <fullName evidence="1">PDZ domain-containing protein</fullName>
    </recommendedName>
</protein>
<dbReference type="AlphaFoldDB" id="A0A7J7L8L0"/>
<gene>
    <name evidence="2" type="ORF">GIB67_025662</name>
</gene>
<dbReference type="PANTHER" id="PTHR46366">
    <property type="entry name" value="PRO-APOPTOTIC SERINE PROTEASE NMA111"/>
    <property type="match status" value="1"/>
</dbReference>
<dbReference type="SUPFAM" id="SSF50156">
    <property type="entry name" value="PDZ domain-like"/>
    <property type="match status" value="2"/>
</dbReference>
<sequence length="403" mass="45393">MLIRVPYFQYFCCYCLFIHYFATSLIEPSLRRGDSVYLVGLNRSQHATSRKSTVTNPCTALKIGSANSPRYRAINMEVIELDTDFGISFSGVLTNENGKVQALWGSFSTQVKYSCNTTQDHQLVRGIPIYSISEVLDKIVSGAKGPVSLINGVKRPMPLLRVLEAELYPTLLSKARSYGLSDEWVKALVRKDPLRRHVLRVKSCFAGSKAELLLQQGDMILAIKKEPITCFRDIEKACQELDMSDDSVGELNMTIFRQGQEIELLVGTDLRDGNGTTHMVNWCGCIVQDSHTAVRLLGFLPEEGHGVYVARWDHGSPANRYGLYALHWIIEINGKLTPDLESFVEVVKGLEHGEFVRVKTVHLNGKPAVMTLKQDLHYWPTWELKFNSETASWHRRTIKGLVG</sequence>
<keyword evidence="3" id="KW-1185">Reference proteome</keyword>
<dbReference type="CDD" id="cd06787">
    <property type="entry name" value="cpPDZ_AthDEGP7-like"/>
    <property type="match status" value="1"/>
</dbReference>
<name>A0A7J7L8L0_9MAGN</name>
<dbReference type="Proteomes" id="UP000541444">
    <property type="component" value="Unassembled WGS sequence"/>
</dbReference>
<feature type="domain" description="PDZ" evidence="1">
    <location>
        <begin position="295"/>
        <end position="364"/>
    </location>
</feature>
<dbReference type="Pfam" id="PF12812">
    <property type="entry name" value="PDZ_1"/>
    <property type="match status" value="1"/>
</dbReference>
<dbReference type="OrthoDB" id="4217619at2759"/>
<evidence type="ECO:0000259" key="1">
    <source>
        <dbReference type="SMART" id="SM00228"/>
    </source>
</evidence>